<dbReference type="InterPro" id="IPR015422">
    <property type="entry name" value="PyrdxlP-dep_Trfase_small"/>
</dbReference>
<dbReference type="PANTHER" id="PTHR42885:SF1">
    <property type="entry name" value="THREONINE-PHOSPHATE DECARBOXYLASE"/>
    <property type="match status" value="1"/>
</dbReference>
<reference evidence="5" key="1">
    <citation type="submission" date="2017-11" db="EMBL/GenBank/DDBJ databases">
        <authorList>
            <person name="Watanabe M."/>
            <person name="Kojima H."/>
        </authorList>
    </citation>
    <scope>NUCLEOTIDE SEQUENCE [LARGE SCALE GENOMIC DNA]</scope>
    <source>
        <strain evidence="5">Tokyo 01</strain>
    </source>
</reference>
<accession>A0A401G2W7</accession>
<dbReference type="CDD" id="cd00609">
    <property type="entry name" value="AAT_like"/>
    <property type="match status" value="1"/>
</dbReference>
<dbReference type="SUPFAM" id="SSF53383">
    <property type="entry name" value="PLP-dependent transferases"/>
    <property type="match status" value="1"/>
</dbReference>
<organism evidence="4 5">
    <name type="scientific">Desulfonema ishimotonii</name>
    <dbReference type="NCBI Taxonomy" id="45657"/>
    <lineage>
        <taxon>Bacteria</taxon>
        <taxon>Pseudomonadati</taxon>
        <taxon>Thermodesulfobacteriota</taxon>
        <taxon>Desulfobacteria</taxon>
        <taxon>Desulfobacterales</taxon>
        <taxon>Desulfococcaceae</taxon>
        <taxon>Desulfonema</taxon>
    </lineage>
</organism>
<dbReference type="OrthoDB" id="9813612at2"/>
<keyword evidence="5" id="KW-1185">Reference proteome</keyword>
<dbReference type="PANTHER" id="PTHR42885">
    <property type="entry name" value="HISTIDINOL-PHOSPHATE AMINOTRANSFERASE-RELATED"/>
    <property type="match status" value="1"/>
</dbReference>
<dbReference type="InterPro" id="IPR004839">
    <property type="entry name" value="Aminotransferase_I/II_large"/>
</dbReference>
<feature type="domain" description="Aminotransferase class I/classII large" evidence="3">
    <location>
        <begin position="22"/>
        <end position="348"/>
    </location>
</feature>
<name>A0A401G2W7_9BACT</name>
<dbReference type="InterPro" id="IPR015421">
    <property type="entry name" value="PyrdxlP-dep_Trfase_major"/>
</dbReference>
<evidence type="ECO:0000256" key="1">
    <source>
        <dbReference type="ARBA" id="ARBA00001933"/>
    </source>
</evidence>
<dbReference type="EMBL" id="BEXT01000001">
    <property type="protein sequence ID" value="GBC63567.1"/>
    <property type="molecule type" value="Genomic_DNA"/>
</dbReference>
<proteinExistence type="predicted"/>
<evidence type="ECO:0000256" key="2">
    <source>
        <dbReference type="ARBA" id="ARBA00022898"/>
    </source>
</evidence>
<dbReference type="GO" id="GO:0008483">
    <property type="term" value="F:transaminase activity"/>
    <property type="evidence" value="ECO:0007669"/>
    <property type="project" value="UniProtKB-KW"/>
</dbReference>
<comment type="caution">
    <text evidence="4">The sequence shown here is derived from an EMBL/GenBank/DDBJ whole genome shotgun (WGS) entry which is preliminary data.</text>
</comment>
<dbReference type="Pfam" id="PF00155">
    <property type="entry name" value="Aminotran_1_2"/>
    <property type="match status" value="1"/>
</dbReference>
<keyword evidence="4" id="KW-0808">Transferase</keyword>
<comment type="cofactor">
    <cofactor evidence="1">
        <name>pyridoxal 5'-phosphate</name>
        <dbReference type="ChEBI" id="CHEBI:597326"/>
    </cofactor>
</comment>
<protein>
    <submittedName>
        <fullName evidence="4">Histidinol-phosphate aminotransferase</fullName>
    </submittedName>
</protein>
<reference evidence="5" key="2">
    <citation type="submission" date="2019-01" db="EMBL/GenBank/DDBJ databases">
        <title>Genome sequence of Desulfonema ishimotonii strain Tokyo 01.</title>
        <authorList>
            <person name="Fukui M."/>
        </authorList>
    </citation>
    <scope>NUCLEOTIDE SEQUENCE [LARGE SCALE GENOMIC DNA]</scope>
    <source>
        <strain evidence="5">Tokyo 01</strain>
    </source>
</reference>
<evidence type="ECO:0000313" key="5">
    <source>
        <dbReference type="Proteomes" id="UP000288096"/>
    </source>
</evidence>
<keyword evidence="4" id="KW-0032">Aminotransferase</keyword>
<sequence>MISGHGGNIYKLAQDLNCAPSDIIDMSSNVNPLGPPPGLVTFLRENILLINALPEVDASSAISAFADRYDTDPQLVVPGNGTTQLIHTIPLALKSRRALILGPTYADYADACIMHGVHHEFFFADPRRAFAPDMAKLTEMAGNSDTVFICNPDNPTGHLIPRAELMALCRACPETFFVIDESYLPFVADDREYTMLRCGLPNVMILNSMSKIFRVPGLRIGFLVSSGPIVRKMNRYGLPWSLNSLAQAAVVYLMENREEIGAFVRQTRTALSGERQYLAAALGSAPGIRLFPSTTSFVLAELSGAHTAESVCAALAEERILIRNCANFQGLSDRFIRISLKTPEINRLLAGKLSEILAG</sequence>
<dbReference type="Proteomes" id="UP000288096">
    <property type="component" value="Unassembled WGS sequence"/>
</dbReference>
<dbReference type="Gene3D" id="3.40.640.10">
    <property type="entry name" value="Type I PLP-dependent aspartate aminotransferase-like (Major domain)"/>
    <property type="match status" value="1"/>
</dbReference>
<dbReference type="RefSeq" id="WP_124330622.1">
    <property type="nucleotide sequence ID" value="NZ_BEXT01000001.1"/>
</dbReference>
<dbReference type="AlphaFoldDB" id="A0A401G2W7"/>
<dbReference type="Gene3D" id="3.90.1150.10">
    <property type="entry name" value="Aspartate Aminotransferase, domain 1"/>
    <property type="match status" value="1"/>
</dbReference>
<keyword evidence="2" id="KW-0663">Pyridoxal phosphate</keyword>
<dbReference type="InterPro" id="IPR015424">
    <property type="entry name" value="PyrdxlP-dep_Trfase"/>
</dbReference>
<gene>
    <name evidence="4" type="ORF">DENIS_4565</name>
</gene>
<evidence type="ECO:0000259" key="3">
    <source>
        <dbReference type="Pfam" id="PF00155"/>
    </source>
</evidence>
<dbReference type="GO" id="GO:0030170">
    <property type="term" value="F:pyridoxal phosphate binding"/>
    <property type="evidence" value="ECO:0007669"/>
    <property type="project" value="InterPro"/>
</dbReference>
<evidence type="ECO:0000313" key="4">
    <source>
        <dbReference type="EMBL" id="GBC63567.1"/>
    </source>
</evidence>